<protein>
    <submittedName>
        <fullName evidence="9">UDP-N-acetylmuramoylalanine-D-glutamate ligase</fullName>
    </submittedName>
</protein>
<dbReference type="Proteomes" id="UP000006727">
    <property type="component" value="Chromosome 10"/>
</dbReference>
<dbReference type="Gramene" id="Pp3c10_15450V3.1">
    <property type="protein sequence ID" value="Pp3c10_15450V3.1"/>
    <property type="gene ID" value="Pp3c10_15450"/>
</dbReference>
<dbReference type="GO" id="GO:0008764">
    <property type="term" value="F:UDP-N-acetylmuramoylalanine-D-glutamate ligase activity"/>
    <property type="evidence" value="ECO:0007669"/>
    <property type="project" value="UniProtKB-EC"/>
</dbReference>
<comment type="pathway">
    <text evidence="2">Cell wall biogenesis; peptidoglycan biosynthesis.</text>
</comment>
<dbReference type="Gene3D" id="3.40.50.720">
    <property type="entry name" value="NAD(P)-binding Rossmann-like Domain"/>
    <property type="match status" value="1"/>
</dbReference>
<dbReference type="GO" id="GO:0005737">
    <property type="term" value="C:cytoplasm"/>
    <property type="evidence" value="ECO:0007669"/>
    <property type="project" value="UniProtKB-SubCell"/>
</dbReference>
<dbReference type="GO" id="GO:0005524">
    <property type="term" value="F:ATP binding"/>
    <property type="evidence" value="ECO:0007669"/>
    <property type="project" value="UniProtKB-KW"/>
</dbReference>
<evidence type="ECO:0000256" key="4">
    <source>
        <dbReference type="ARBA" id="ARBA00022598"/>
    </source>
</evidence>
<keyword evidence="12" id="KW-1185">Reference proteome</keyword>
<dbReference type="PANTHER" id="PTHR43692">
    <property type="entry name" value="UDP-N-ACETYLMURAMOYLALANINE--D-GLUTAMATE LIGASE"/>
    <property type="match status" value="1"/>
</dbReference>
<keyword evidence="4 9" id="KW-0436">Ligase</keyword>
<dbReference type="UniPathway" id="UPA00219"/>
<dbReference type="AlphaFoldDB" id="Q3LHF6"/>
<sequence>MALLHSSSRLLFHTSSILYTLNNRKGEKQRSSRGNSVVMCLAKDSRQDLNGETVAVIGLGVSGRSVVKLALSRGANVLALDSNPSCVPLEEDSGFEGYDLNRVQTELGPHKRETLLKASQLVLSPGVPVTHPDIAAAIQAGVPAFSELGFAAAALPGNIKVAAVTGTNGKSTVTTFTSQILRNAGVRTFVGGNLGTPLSDGVLQCLAFPAEDPPFSVAVVEVSSYQLELPGSFHPKAAVILNLTPDHLERHKSMEAYGSIKCRVFSRMEASDVAIIPQSDVLLRRLAAMSGSQATRAWMGGLPGVQLDKDARRAIVVVPTTGVEARLYLSSLQAVGTHNAHNAGTAALLALSLDVGLQSEDIQAAIPHLKAPPHRMEIVHQDDQGVVWVNDSKATNVDSTSVGIRSIVGKKAVVLLGGQAKVGVGSGGLGFGVLVESLQSHRAVVLFGASGLAIEQELRHAGLSITCTYTELFADAVQLAGSLAQPGDAVLLSPGCASFDQFKNFEHRGQVFADLAKVVST</sequence>
<dbReference type="Gene3D" id="3.40.1190.10">
    <property type="entry name" value="Mur-like, catalytic domain"/>
    <property type="match status" value="1"/>
</dbReference>
<dbReference type="OrthoDB" id="2017201at2759"/>
<gene>
    <name evidence="9" type="primary">MurD</name>
    <name evidence="11" type="synonym">LOC112287261</name>
    <name evidence="10" type="ORF">PHYPA_013917</name>
</gene>
<evidence type="ECO:0000256" key="6">
    <source>
        <dbReference type="ARBA" id="ARBA00022840"/>
    </source>
</evidence>
<proteinExistence type="evidence at transcript level"/>
<dbReference type="InterPro" id="IPR004101">
    <property type="entry name" value="Mur_ligase_C"/>
</dbReference>
<evidence type="ECO:0000313" key="12">
    <source>
        <dbReference type="Proteomes" id="UP000006727"/>
    </source>
</evidence>
<evidence type="ECO:0000259" key="8">
    <source>
        <dbReference type="Pfam" id="PF08245"/>
    </source>
</evidence>
<evidence type="ECO:0000256" key="3">
    <source>
        <dbReference type="ARBA" id="ARBA00022490"/>
    </source>
</evidence>
<dbReference type="SUPFAM" id="SSF51984">
    <property type="entry name" value="MurCD N-terminal domain"/>
    <property type="match status" value="1"/>
</dbReference>
<evidence type="ECO:0000313" key="11">
    <source>
        <dbReference type="EnsemblPlants" id="Pp3c10_15450V3.1"/>
    </source>
</evidence>
<keyword evidence="5" id="KW-0547">Nucleotide-binding</keyword>
<dbReference type="GO" id="GO:0008360">
    <property type="term" value="P:regulation of cell shape"/>
    <property type="evidence" value="ECO:0007669"/>
    <property type="project" value="InterPro"/>
</dbReference>
<dbReference type="EnsemblPlants" id="Pp3c10_15450V3.1">
    <property type="protein sequence ID" value="Pp3c10_15450V3.1"/>
    <property type="gene ID" value="Pp3c10_15450"/>
</dbReference>
<feature type="domain" description="Mur ligase central" evidence="8">
    <location>
        <begin position="164"/>
        <end position="349"/>
    </location>
</feature>
<reference evidence="11" key="4">
    <citation type="submission" date="2020-12" db="UniProtKB">
        <authorList>
            <consortium name="EnsemblPlants"/>
        </authorList>
    </citation>
    <scope>IDENTIFICATION</scope>
</reference>
<dbReference type="Gene3D" id="3.90.190.20">
    <property type="entry name" value="Mur ligase, C-terminal domain"/>
    <property type="match status" value="1"/>
</dbReference>
<dbReference type="Gramene" id="Pp3c10_15450V3.2">
    <property type="protein sequence ID" value="Pp3c10_15450V3.2"/>
    <property type="gene ID" value="Pp3c10_15450"/>
</dbReference>
<feature type="domain" description="Mur ligase C-terminal" evidence="7">
    <location>
        <begin position="374"/>
        <end position="494"/>
    </location>
</feature>
<dbReference type="InterPro" id="IPR013221">
    <property type="entry name" value="Mur_ligase_cen"/>
</dbReference>
<dbReference type="STRING" id="3218.Q3LHF6"/>
<evidence type="ECO:0000256" key="5">
    <source>
        <dbReference type="ARBA" id="ARBA00022741"/>
    </source>
</evidence>
<keyword evidence="3" id="KW-0963">Cytoplasm</keyword>
<dbReference type="SUPFAM" id="SSF53623">
    <property type="entry name" value="MurD-like peptide ligases, catalytic domain"/>
    <property type="match status" value="1"/>
</dbReference>
<dbReference type="GO" id="GO:0051301">
    <property type="term" value="P:cell division"/>
    <property type="evidence" value="ECO:0007669"/>
    <property type="project" value="InterPro"/>
</dbReference>
<dbReference type="EMBL" id="AB196488">
    <property type="protein sequence ID" value="BAE45867.1"/>
    <property type="molecule type" value="mRNA"/>
</dbReference>
<evidence type="ECO:0000313" key="9">
    <source>
        <dbReference type="EMBL" id="BAE45867.1"/>
    </source>
</evidence>
<dbReference type="EMBL" id="ABEU02000010">
    <property type="protein sequence ID" value="PNR46797.1"/>
    <property type="molecule type" value="Genomic_DNA"/>
</dbReference>
<accession>E1C9P1</accession>
<evidence type="ECO:0000256" key="2">
    <source>
        <dbReference type="ARBA" id="ARBA00004752"/>
    </source>
</evidence>
<reference evidence="10 12" key="2">
    <citation type="journal article" date="2008" name="Science">
        <title>The Physcomitrella genome reveals evolutionary insights into the conquest of land by plants.</title>
        <authorList>
            <person name="Rensing S."/>
            <person name="Lang D."/>
            <person name="Zimmer A."/>
            <person name="Terry A."/>
            <person name="Salamov A."/>
            <person name="Shapiro H."/>
            <person name="Nishiyama T."/>
            <person name="Perroud P.-F."/>
            <person name="Lindquist E."/>
            <person name="Kamisugi Y."/>
            <person name="Tanahashi T."/>
            <person name="Sakakibara K."/>
            <person name="Fujita T."/>
            <person name="Oishi K."/>
            <person name="Shin-I T."/>
            <person name="Kuroki Y."/>
            <person name="Toyoda A."/>
            <person name="Suzuki Y."/>
            <person name="Hashimoto A."/>
            <person name="Yamaguchi K."/>
            <person name="Sugano A."/>
            <person name="Kohara Y."/>
            <person name="Fujiyama A."/>
            <person name="Anterola A."/>
            <person name="Aoki S."/>
            <person name="Ashton N."/>
            <person name="Barbazuk W.B."/>
            <person name="Barker E."/>
            <person name="Bennetzen J."/>
            <person name="Bezanilla M."/>
            <person name="Blankenship R."/>
            <person name="Cho S.H."/>
            <person name="Dutcher S."/>
            <person name="Estelle M."/>
            <person name="Fawcett J.A."/>
            <person name="Gundlach H."/>
            <person name="Hanada K."/>
            <person name="Heyl A."/>
            <person name="Hicks K.A."/>
            <person name="Hugh J."/>
            <person name="Lohr M."/>
            <person name="Mayer K."/>
            <person name="Melkozernov A."/>
            <person name="Murata T."/>
            <person name="Nelson D."/>
            <person name="Pils B."/>
            <person name="Prigge M."/>
            <person name="Reiss B."/>
            <person name="Renner T."/>
            <person name="Rombauts S."/>
            <person name="Rushton P."/>
            <person name="Sanderfoot A."/>
            <person name="Schween G."/>
            <person name="Shiu S.-H."/>
            <person name="Stueber K."/>
            <person name="Theodoulou F.L."/>
            <person name="Tu H."/>
            <person name="Van de Peer Y."/>
            <person name="Verrier P.J."/>
            <person name="Waters E."/>
            <person name="Wood A."/>
            <person name="Yang L."/>
            <person name="Cove D."/>
            <person name="Cuming A."/>
            <person name="Hasebe M."/>
            <person name="Lucas S."/>
            <person name="Mishler D.B."/>
            <person name="Reski R."/>
            <person name="Grigoriev I."/>
            <person name="Quatrano R.S."/>
            <person name="Boore J.L."/>
        </authorList>
    </citation>
    <scope>NUCLEOTIDE SEQUENCE [LARGE SCALE GENOMIC DNA]</scope>
    <source>
        <strain evidence="11 12">cv. Gransden 2004</strain>
    </source>
</reference>
<dbReference type="InterPro" id="IPR005762">
    <property type="entry name" value="MurD"/>
</dbReference>
<keyword evidence="6" id="KW-0067">ATP-binding</keyword>
<dbReference type="SUPFAM" id="SSF53244">
    <property type="entry name" value="MurD-like peptide ligases, peptide-binding domain"/>
    <property type="match status" value="1"/>
</dbReference>
<reference evidence="9" key="1">
    <citation type="journal article" date="2006" name="Proc. Natl. Acad. Sci. U.S.A.">
        <title>Genes for the peptidoglycan synthesis pathway are essential for chloroplast division in moss.</title>
        <authorList>
            <person name="Machida M."/>
            <person name="Takechi K."/>
            <person name="Sato H."/>
            <person name="Chung S.J."/>
            <person name="Kuroiwa H."/>
            <person name="Takio S."/>
            <person name="Seki M."/>
            <person name="Shinozaki K."/>
            <person name="Fujita T."/>
            <person name="Hasebe M."/>
            <person name="Takano H."/>
        </authorList>
    </citation>
    <scope>NUCLEOTIDE SEQUENCE</scope>
</reference>
<dbReference type="PANTHER" id="PTHR43692:SF1">
    <property type="entry name" value="UDP-N-ACETYLMURAMOYLALANINE--D-GLUTAMATE LIGASE"/>
    <property type="match status" value="1"/>
</dbReference>
<dbReference type="eggNOG" id="ENOG502QSWS">
    <property type="taxonomic scope" value="Eukaryota"/>
</dbReference>
<dbReference type="HAMAP" id="MF_00639">
    <property type="entry name" value="MurD"/>
    <property type="match status" value="1"/>
</dbReference>
<evidence type="ECO:0000256" key="1">
    <source>
        <dbReference type="ARBA" id="ARBA00004496"/>
    </source>
</evidence>
<name>Q3LHF6_PHYPA</name>
<dbReference type="NCBIfam" id="TIGR01087">
    <property type="entry name" value="murD"/>
    <property type="match status" value="1"/>
</dbReference>
<dbReference type="Pfam" id="PF08245">
    <property type="entry name" value="Mur_ligase_M"/>
    <property type="match status" value="1"/>
</dbReference>
<dbReference type="Pfam" id="PF21799">
    <property type="entry name" value="MurD-like_N"/>
    <property type="match status" value="1"/>
</dbReference>
<dbReference type="Pfam" id="PF02875">
    <property type="entry name" value="Mur_ligase_C"/>
    <property type="match status" value="1"/>
</dbReference>
<accession>Q3LHF6</accession>
<accession>A9T0E9</accession>
<dbReference type="HOGENOM" id="CLU_032540_4_0_1"/>
<dbReference type="EnsemblPlants" id="Pp3c10_15450V3.2">
    <property type="protein sequence ID" value="Pp3c10_15450V3.2"/>
    <property type="gene ID" value="Pp3c10_15450"/>
</dbReference>
<evidence type="ECO:0000313" key="10">
    <source>
        <dbReference type="EMBL" id="PNR46797.1"/>
    </source>
</evidence>
<comment type="subcellular location">
    <subcellularLocation>
        <location evidence="1">Cytoplasm</location>
    </subcellularLocation>
</comment>
<reference evidence="10 12" key="3">
    <citation type="journal article" date="2018" name="Plant J.">
        <title>The Physcomitrella patens chromosome-scale assembly reveals moss genome structure and evolution.</title>
        <authorList>
            <person name="Lang D."/>
            <person name="Ullrich K.K."/>
            <person name="Murat F."/>
            <person name="Fuchs J."/>
            <person name="Jenkins J."/>
            <person name="Haas F.B."/>
            <person name="Piednoel M."/>
            <person name="Gundlach H."/>
            <person name="Van Bel M."/>
            <person name="Meyberg R."/>
            <person name="Vives C."/>
            <person name="Morata J."/>
            <person name="Symeonidi A."/>
            <person name="Hiss M."/>
            <person name="Muchero W."/>
            <person name="Kamisugi Y."/>
            <person name="Saleh O."/>
            <person name="Blanc G."/>
            <person name="Decker E.L."/>
            <person name="van Gessel N."/>
            <person name="Grimwood J."/>
            <person name="Hayes R.D."/>
            <person name="Graham S.W."/>
            <person name="Gunter L.E."/>
            <person name="McDaniel S.F."/>
            <person name="Hoernstein S.N.W."/>
            <person name="Larsson A."/>
            <person name="Li F.W."/>
            <person name="Perroud P.F."/>
            <person name="Phillips J."/>
            <person name="Ranjan P."/>
            <person name="Rokshar D.S."/>
            <person name="Rothfels C.J."/>
            <person name="Schneider L."/>
            <person name="Shu S."/>
            <person name="Stevenson D.W."/>
            <person name="Thummler F."/>
            <person name="Tillich M."/>
            <person name="Villarreal Aguilar J.C."/>
            <person name="Widiez T."/>
            <person name="Wong G.K."/>
            <person name="Wymore A."/>
            <person name="Zhang Y."/>
            <person name="Zimmer A.D."/>
            <person name="Quatrano R.S."/>
            <person name="Mayer K.F.X."/>
            <person name="Goodstein D."/>
            <person name="Casacuberta J.M."/>
            <person name="Vandepoele K."/>
            <person name="Reski R."/>
            <person name="Cuming A.C."/>
            <person name="Tuskan G.A."/>
            <person name="Maumus F."/>
            <person name="Salse J."/>
            <person name="Schmutz J."/>
            <person name="Rensing S.A."/>
        </authorList>
    </citation>
    <scope>NUCLEOTIDE SEQUENCE [LARGE SCALE GENOMIC DNA]</scope>
    <source>
        <strain evidence="11 12">cv. Gransden 2004</strain>
    </source>
</reference>
<evidence type="ECO:0000259" key="7">
    <source>
        <dbReference type="Pfam" id="PF02875"/>
    </source>
</evidence>
<dbReference type="OMA" id="CSSFDMF"/>
<dbReference type="InterPro" id="IPR036565">
    <property type="entry name" value="Mur-like_cat_sf"/>
</dbReference>
<dbReference type="InterPro" id="IPR036615">
    <property type="entry name" value="Mur_ligase_C_dom_sf"/>
</dbReference>
<dbReference type="PaxDb" id="3218-PP1S145_152V6.1"/>
<organism evidence="9">
    <name type="scientific">Physcomitrium patens</name>
    <name type="common">Spreading-leaved earth moss</name>
    <name type="synonym">Physcomitrella patens</name>
    <dbReference type="NCBI Taxonomy" id="3218"/>
    <lineage>
        <taxon>Eukaryota</taxon>
        <taxon>Viridiplantae</taxon>
        <taxon>Streptophyta</taxon>
        <taxon>Embryophyta</taxon>
        <taxon>Bryophyta</taxon>
        <taxon>Bryophytina</taxon>
        <taxon>Bryopsida</taxon>
        <taxon>Funariidae</taxon>
        <taxon>Funariales</taxon>
        <taxon>Funariaceae</taxon>
        <taxon>Physcomitrium</taxon>
    </lineage>
</organism>